<evidence type="ECO:0000256" key="7">
    <source>
        <dbReference type="ARBA" id="ARBA00022729"/>
    </source>
</evidence>
<evidence type="ECO:0000256" key="12">
    <source>
        <dbReference type="ARBA" id="ARBA00023157"/>
    </source>
</evidence>
<feature type="domain" description="Vacuolar sorting receptor thioredoxin-like" evidence="17">
    <location>
        <begin position="189"/>
        <end position="385"/>
    </location>
</feature>
<dbReference type="GO" id="GO:0006623">
    <property type="term" value="P:protein targeting to vacuole"/>
    <property type="evidence" value="ECO:0007669"/>
    <property type="project" value="UniProtKB-ARBA"/>
</dbReference>
<keyword evidence="6" id="KW-0812">Transmembrane</keyword>
<evidence type="ECO:0000256" key="4">
    <source>
        <dbReference type="ARBA" id="ARBA00022448"/>
    </source>
</evidence>
<accession>A0A8T0NQR2</accession>
<keyword evidence="12" id="KW-1015">Disulfide bond</keyword>
<dbReference type="AlphaFoldDB" id="A0A8T0NQR2"/>
<evidence type="ECO:0000256" key="13">
    <source>
        <dbReference type="ARBA" id="ARBA00023180"/>
    </source>
</evidence>
<sequence>MGALGFRRPLPLLLALLAASVEARFVVEKNSLMVTSPTSLRGRRDSAIGNFGIPQYGGSMAGAVVYPKGNANACDDFDGKHPFRAKPGAMPTFVLVDRGDCLFAKKVWNAQNAGASAVLVVDDKDEPLITMDLPREDDEAAKYIQNITIPSALIDKKFGEQLKKAVKDGELVNVNLDWREAVPHPDDRVEYELWTNSNDECGPKCDMLMNFLKEFKGAAQLLEKGGYSQFTPHYITWYCPQAFVISKQCKSQCINHGRYCAPDPEQDFSSGYEGKDVVVENLRQLCVYKVANEHKKPWVWWDYVTDFHIRCPMKEKKYNKKCAETVIKSLGLDVKKVDKCMGDPNADSDHPLLKMEQDAQIGKGSRGDVTILPTLVVNNRQYRGINSIAIITNLHLFCMVLTLKRNTGKLERKAVLKAICAGFEETTEPNVCLSDDIETNECLNDNGGCWRDKAANVTACRDTFRGRVCECPMFNGVQFKGDGYSNCEPAGPGKCLINHGGCWHETRNGKTFSACQVRLELIKGPFGSSHFGGIEIYLIN</sequence>
<gene>
    <name evidence="18" type="ORF">PVAP13_9KG244600</name>
</gene>
<dbReference type="PANTHER" id="PTHR22702:SF1">
    <property type="entry name" value="PROTEASE-ASSOCIATED DOMAIN-CONTAINING PROTEIN 1"/>
    <property type="match status" value="1"/>
</dbReference>
<dbReference type="EMBL" id="CM029053">
    <property type="protein sequence ID" value="KAG2549576.1"/>
    <property type="molecule type" value="Genomic_DNA"/>
</dbReference>
<evidence type="ECO:0000256" key="6">
    <source>
        <dbReference type="ARBA" id="ARBA00022692"/>
    </source>
</evidence>
<dbReference type="FunFam" id="3.50.30.30:FF:000001">
    <property type="entry name" value="Vacuolar-sorting receptor 1"/>
    <property type="match status" value="1"/>
</dbReference>
<dbReference type="FunFam" id="2.10.25.10:FF:000178">
    <property type="entry name" value="vacuolar-sorting receptor 1"/>
    <property type="match status" value="1"/>
</dbReference>
<keyword evidence="4" id="KW-0813">Transport</keyword>
<keyword evidence="19" id="KW-1185">Reference proteome</keyword>
<dbReference type="Gene3D" id="2.10.25.10">
    <property type="entry name" value="Laminin"/>
    <property type="match status" value="1"/>
</dbReference>
<protein>
    <recommendedName>
        <fullName evidence="20">PA domain-containing protein</fullName>
    </recommendedName>
</protein>
<evidence type="ECO:0000256" key="14">
    <source>
        <dbReference type="ARBA" id="ARBA00037847"/>
    </source>
</evidence>
<name>A0A8T0NQR2_PANVG</name>
<keyword evidence="11" id="KW-0472">Membrane</keyword>
<evidence type="ECO:0000313" key="19">
    <source>
        <dbReference type="Proteomes" id="UP000823388"/>
    </source>
</evidence>
<evidence type="ECO:0000256" key="3">
    <source>
        <dbReference type="ARBA" id="ARBA00007038"/>
    </source>
</evidence>
<keyword evidence="10" id="KW-1133">Transmembrane helix</keyword>
<evidence type="ECO:0000256" key="1">
    <source>
        <dbReference type="ARBA" id="ARBA00004394"/>
    </source>
</evidence>
<evidence type="ECO:0000256" key="11">
    <source>
        <dbReference type="ARBA" id="ARBA00023136"/>
    </source>
</evidence>
<evidence type="ECO:0000256" key="5">
    <source>
        <dbReference type="ARBA" id="ARBA00022536"/>
    </source>
</evidence>
<evidence type="ECO:0000256" key="8">
    <source>
        <dbReference type="ARBA" id="ARBA00022737"/>
    </source>
</evidence>
<dbReference type="Pfam" id="PF25011">
    <property type="entry name" value="VSR_TRX"/>
    <property type="match status" value="1"/>
</dbReference>
<feature type="signal peptide" evidence="15">
    <location>
        <begin position="1"/>
        <end position="23"/>
    </location>
</feature>
<dbReference type="InterPro" id="IPR056858">
    <property type="entry name" value="VSR_TRX"/>
</dbReference>
<evidence type="ECO:0008006" key="20">
    <source>
        <dbReference type="Google" id="ProtNLM"/>
    </source>
</evidence>
<organism evidence="18 19">
    <name type="scientific">Panicum virgatum</name>
    <name type="common">Blackwell switchgrass</name>
    <dbReference type="NCBI Taxonomy" id="38727"/>
    <lineage>
        <taxon>Eukaryota</taxon>
        <taxon>Viridiplantae</taxon>
        <taxon>Streptophyta</taxon>
        <taxon>Embryophyta</taxon>
        <taxon>Tracheophyta</taxon>
        <taxon>Spermatophyta</taxon>
        <taxon>Magnoliopsida</taxon>
        <taxon>Liliopsida</taxon>
        <taxon>Poales</taxon>
        <taxon>Poaceae</taxon>
        <taxon>PACMAD clade</taxon>
        <taxon>Panicoideae</taxon>
        <taxon>Panicodae</taxon>
        <taxon>Paniceae</taxon>
        <taxon>Panicinae</taxon>
        <taxon>Panicum</taxon>
        <taxon>Panicum sect. Hiantes</taxon>
    </lineage>
</organism>
<keyword evidence="5" id="KW-0245">EGF-like domain</keyword>
<dbReference type="InterPro" id="IPR046450">
    <property type="entry name" value="PA_dom_sf"/>
</dbReference>
<reference evidence="18" key="1">
    <citation type="submission" date="2020-05" db="EMBL/GenBank/DDBJ databases">
        <title>WGS assembly of Panicum virgatum.</title>
        <authorList>
            <person name="Lovell J.T."/>
            <person name="Jenkins J."/>
            <person name="Shu S."/>
            <person name="Juenger T.E."/>
            <person name="Schmutz J."/>
        </authorList>
    </citation>
    <scope>NUCLEOTIDE SEQUENCE</scope>
    <source>
        <strain evidence="18">AP13</strain>
    </source>
</reference>
<feature type="chain" id="PRO_5035804323" description="PA domain-containing protein" evidence="15">
    <location>
        <begin position="24"/>
        <end position="540"/>
    </location>
</feature>
<dbReference type="Proteomes" id="UP000823388">
    <property type="component" value="Chromosome 9K"/>
</dbReference>
<comment type="subcellular location">
    <subcellularLocation>
        <location evidence="14">Endomembrane system</location>
        <topology evidence="14">Single-pass membrane protein</topology>
    </subcellularLocation>
    <subcellularLocation>
        <location evidence="1">Golgi apparatus membrane</location>
    </subcellularLocation>
    <subcellularLocation>
        <location evidence="2">Membrane</location>
        <topology evidence="2">Single-pass type I membrane protein</topology>
    </subcellularLocation>
</comment>
<evidence type="ECO:0000256" key="15">
    <source>
        <dbReference type="SAM" id="SignalP"/>
    </source>
</evidence>
<comment type="caution">
    <text evidence="18">The sequence shown here is derived from an EMBL/GenBank/DDBJ whole genome shotgun (WGS) entry which is preliminary data.</text>
</comment>
<comment type="similarity">
    <text evidence="3">Belongs to the VSR (BP-80) family.</text>
</comment>
<evidence type="ECO:0000256" key="2">
    <source>
        <dbReference type="ARBA" id="ARBA00004479"/>
    </source>
</evidence>
<evidence type="ECO:0000256" key="9">
    <source>
        <dbReference type="ARBA" id="ARBA00022837"/>
    </source>
</evidence>
<evidence type="ECO:0000259" key="16">
    <source>
        <dbReference type="Pfam" id="PF02225"/>
    </source>
</evidence>
<keyword evidence="13" id="KW-0325">Glycoprotein</keyword>
<dbReference type="PANTHER" id="PTHR22702">
    <property type="entry name" value="PROTEASE-ASSOCIATED DOMAIN-CONTAINING PROTEIN"/>
    <property type="match status" value="1"/>
</dbReference>
<evidence type="ECO:0000259" key="17">
    <source>
        <dbReference type="Pfam" id="PF25011"/>
    </source>
</evidence>
<dbReference type="Gene3D" id="3.50.30.30">
    <property type="match status" value="1"/>
</dbReference>
<dbReference type="GO" id="GO:0000139">
    <property type="term" value="C:Golgi membrane"/>
    <property type="evidence" value="ECO:0007669"/>
    <property type="project" value="UniProtKB-SubCell"/>
</dbReference>
<feature type="domain" description="PA" evidence="16">
    <location>
        <begin position="62"/>
        <end position="162"/>
    </location>
</feature>
<evidence type="ECO:0000256" key="10">
    <source>
        <dbReference type="ARBA" id="ARBA00022989"/>
    </source>
</evidence>
<dbReference type="InterPro" id="IPR003137">
    <property type="entry name" value="PA_domain"/>
</dbReference>
<dbReference type="SUPFAM" id="SSF52025">
    <property type="entry name" value="PA domain"/>
    <property type="match status" value="1"/>
</dbReference>
<keyword evidence="9" id="KW-0106">Calcium</keyword>
<keyword evidence="7 15" id="KW-0732">Signal</keyword>
<evidence type="ECO:0000313" key="18">
    <source>
        <dbReference type="EMBL" id="KAG2549576.1"/>
    </source>
</evidence>
<proteinExistence type="inferred from homology"/>
<dbReference type="Pfam" id="PF02225">
    <property type="entry name" value="PA"/>
    <property type="match status" value="1"/>
</dbReference>
<keyword evidence="8" id="KW-0677">Repeat</keyword>